<dbReference type="Gene3D" id="1.10.220.160">
    <property type="match status" value="1"/>
</dbReference>
<feature type="domain" description="MYND-type" evidence="6">
    <location>
        <begin position="59"/>
        <end position="85"/>
    </location>
</feature>
<evidence type="ECO:0000256" key="1">
    <source>
        <dbReference type="ARBA" id="ARBA00022723"/>
    </source>
</evidence>
<dbReference type="Pfam" id="PF00856">
    <property type="entry name" value="SET"/>
    <property type="match status" value="1"/>
</dbReference>
<dbReference type="SUPFAM" id="SSF82199">
    <property type="entry name" value="SET domain"/>
    <property type="match status" value="1"/>
</dbReference>
<evidence type="ECO:0000259" key="6">
    <source>
        <dbReference type="PROSITE" id="PS50865"/>
    </source>
</evidence>
<dbReference type="Proteomes" id="UP001309876">
    <property type="component" value="Unassembled WGS sequence"/>
</dbReference>
<keyword evidence="8" id="KW-1185">Reference proteome</keyword>
<dbReference type="PANTHER" id="PTHR12197:SF251">
    <property type="entry name" value="EG:BACR7C10.4 PROTEIN"/>
    <property type="match status" value="1"/>
</dbReference>
<keyword evidence="1" id="KW-0479">Metal-binding</keyword>
<name>A0AAN7YF67_9EURO</name>
<dbReference type="PROSITE" id="PS50280">
    <property type="entry name" value="SET"/>
    <property type="match status" value="1"/>
</dbReference>
<dbReference type="AlphaFoldDB" id="A0AAN7YF67"/>
<evidence type="ECO:0000259" key="5">
    <source>
        <dbReference type="PROSITE" id="PS50280"/>
    </source>
</evidence>
<accession>A0AAN7YF67</accession>
<evidence type="ECO:0000256" key="3">
    <source>
        <dbReference type="ARBA" id="ARBA00022833"/>
    </source>
</evidence>
<evidence type="ECO:0000256" key="4">
    <source>
        <dbReference type="PROSITE-ProRule" id="PRU00134"/>
    </source>
</evidence>
<dbReference type="GO" id="GO:0008270">
    <property type="term" value="F:zinc ion binding"/>
    <property type="evidence" value="ECO:0007669"/>
    <property type="project" value="UniProtKB-KW"/>
</dbReference>
<dbReference type="Pfam" id="PF01753">
    <property type="entry name" value="zf-MYND"/>
    <property type="match status" value="1"/>
</dbReference>
<evidence type="ECO:0000313" key="8">
    <source>
        <dbReference type="Proteomes" id="UP001309876"/>
    </source>
</evidence>
<sequence length="514" mass="58896">MAAKSTEQYVNIREAPGKGEGVFAKRNLTPADRVYAGSRTAEDAWSFFGQYQDADLKICSGCKVARFCGEQCQRQAWKKYHKHECKIFAKLYPKILPESVRAIVRLALQHKHDLLPQGTWLATLRLVSHYKEFERAGGNDLMNLMLTAKAAAEYSKAADENTFLLLLCTLKTNAITLQTAYNDPIGLLLDPFLATMNHSCDANVYLHRPTYTNNTGWLQRKQTAQVALEIMPLRNIVEGEELTISYIDFQRHISERQAELQKNYFFTCTCAKCVSDISVDIQLRDSDPKFASLQAHWRARANEHIKKSTNTFLAPEPLSKTTSTLTDIANAMEKHPNFSPTIDPYNRVIQELKLLYMSESKACDLALTHALKQHLIIGPQLYSSPIHPTRIVNALYVLHILALLDETFQQNHDHGPAIERQRKEVEKRGLSRQSFRYWRIRICVEMKKPLMDSVAQDLAQCFAMEEASIGPSDRDALEYMLTSESIKTKAEEDMRRLLGVEQQRWEDVKRHWIM</sequence>
<dbReference type="InterPro" id="IPR001214">
    <property type="entry name" value="SET_dom"/>
</dbReference>
<organism evidence="7 8">
    <name type="scientific">Lithohypha guttulata</name>
    <dbReference type="NCBI Taxonomy" id="1690604"/>
    <lineage>
        <taxon>Eukaryota</taxon>
        <taxon>Fungi</taxon>
        <taxon>Dikarya</taxon>
        <taxon>Ascomycota</taxon>
        <taxon>Pezizomycotina</taxon>
        <taxon>Eurotiomycetes</taxon>
        <taxon>Chaetothyriomycetidae</taxon>
        <taxon>Chaetothyriales</taxon>
        <taxon>Trichomeriaceae</taxon>
        <taxon>Lithohypha</taxon>
    </lineage>
</organism>
<dbReference type="PANTHER" id="PTHR12197">
    <property type="entry name" value="HISTONE-LYSINE N-METHYLTRANSFERASE SMYD"/>
    <property type="match status" value="1"/>
</dbReference>
<evidence type="ECO:0008006" key="9">
    <source>
        <dbReference type="Google" id="ProtNLM"/>
    </source>
</evidence>
<keyword evidence="3" id="KW-0862">Zinc</keyword>
<proteinExistence type="predicted"/>
<dbReference type="EMBL" id="JAVRRJ010000005">
    <property type="protein sequence ID" value="KAK5084285.1"/>
    <property type="molecule type" value="Genomic_DNA"/>
</dbReference>
<dbReference type="PROSITE" id="PS50865">
    <property type="entry name" value="ZF_MYND_2"/>
    <property type="match status" value="1"/>
</dbReference>
<dbReference type="InterPro" id="IPR050869">
    <property type="entry name" value="H3K4_H4K5_MeTrfase"/>
</dbReference>
<dbReference type="Gene3D" id="2.170.270.10">
    <property type="entry name" value="SET domain"/>
    <property type="match status" value="1"/>
</dbReference>
<protein>
    <recommendedName>
        <fullName evidence="9">MYND-type zinc finger protein samB</fullName>
    </recommendedName>
</protein>
<gene>
    <name evidence="7" type="ORF">LTR05_005361</name>
</gene>
<keyword evidence="2 4" id="KW-0863">Zinc-finger</keyword>
<evidence type="ECO:0000313" key="7">
    <source>
        <dbReference type="EMBL" id="KAK5084285.1"/>
    </source>
</evidence>
<dbReference type="Gene3D" id="6.10.140.2220">
    <property type="match status" value="1"/>
</dbReference>
<evidence type="ECO:0000256" key="2">
    <source>
        <dbReference type="ARBA" id="ARBA00022771"/>
    </source>
</evidence>
<comment type="caution">
    <text evidence="7">The sequence shown here is derived from an EMBL/GenBank/DDBJ whole genome shotgun (WGS) entry which is preliminary data.</text>
</comment>
<feature type="domain" description="SET" evidence="5">
    <location>
        <begin position="8"/>
        <end position="247"/>
    </location>
</feature>
<dbReference type="InterPro" id="IPR046341">
    <property type="entry name" value="SET_dom_sf"/>
</dbReference>
<reference evidence="7 8" key="1">
    <citation type="submission" date="2023-08" db="EMBL/GenBank/DDBJ databases">
        <title>Black Yeasts Isolated from many extreme environments.</title>
        <authorList>
            <person name="Coleine C."/>
            <person name="Stajich J.E."/>
            <person name="Selbmann L."/>
        </authorList>
    </citation>
    <scope>NUCLEOTIDE SEQUENCE [LARGE SCALE GENOMIC DNA]</scope>
    <source>
        <strain evidence="7 8">CCFEE 5910</strain>
    </source>
</reference>
<dbReference type="InterPro" id="IPR002893">
    <property type="entry name" value="Znf_MYND"/>
</dbReference>
<dbReference type="GO" id="GO:0005634">
    <property type="term" value="C:nucleus"/>
    <property type="evidence" value="ECO:0007669"/>
    <property type="project" value="TreeGrafter"/>
</dbReference>